<dbReference type="InterPro" id="IPR003593">
    <property type="entry name" value="AAA+_ATPase"/>
</dbReference>
<dbReference type="PANTHER" id="PTHR43776">
    <property type="entry name" value="TRANSPORT ATP-BINDING PROTEIN"/>
    <property type="match status" value="1"/>
</dbReference>
<gene>
    <name evidence="5" type="ORF">ACFFQV_07845</name>
</gene>
<dbReference type="EMBL" id="JBHMBL010000001">
    <property type="protein sequence ID" value="MFB9642199.1"/>
    <property type="molecule type" value="Genomic_DNA"/>
</dbReference>
<accession>A0ABV5SPD7</accession>
<dbReference type="PROSITE" id="PS00211">
    <property type="entry name" value="ABC_TRANSPORTER_1"/>
    <property type="match status" value="1"/>
</dbReference>
<feature type="domain" description="ABC transporter" evidence="4">
    <location>
        <begin position="19"/>
        <end position="268"/>
    </location>
</feature>
<keyword evidence="1" id="KW-0813">Transport</keyword>
<organism evidence="5 6">
    <name type="scientific">Agromyces lapidis</name>
    <dbReference type="NCBI Taxonomy" id="279574"/>
    <lineage>
        <taxon>Bacteria</taxon>
        <taxon>Bacillati</taxon>
        <taxon>Actinomycetota</taxon>
        <taxon>Actinomycetes</taxon>
        <taxon>Micrococcales</taxon>
        <taxon>Microbacteriaceae</taxon>
        <taxon>Agromyces</taxon>
    </lineage>
</organism>
<dbReference type="Pfam" id="PF00005">
    <property type="entry name" value="ABC_tran"/>
    <property type="match status" value="1"/>
</dbReference>
<dbReference type="Gene3D" id="3.40.50.300">
    <property type="entry name" value="P-loop containing nucleotide triphosphate hydrolases"/>
    <property type="match status" value="1"/>
</dbReference>
<comment type="caution">
    <text evidence="5">The sequence shown here is derived from an EMBL/GenBank/DDBJ whole genome shotgun (WGS) entry which is preliminary data.</text>
</comment>
<dbReference type="InterPro" id="IPR017871">
    <property type="entry name" value="ABC_transporter-like_CS"/>
</dbReference>
<evidence type="ECO:0000256" key="3">
    <source>
        <dbReference type="ARBA" id="ARBA00022840"/>
    </source>
</evidence>
<dbReference type="InterPro" id="IPR050319">
    <property type="entry name" value="ABC_transp_ATP-bind"/>
</dbReference>
<dbReference type="SMART" id="SM00382">
    <property type="entry name" value="AAA"/>
    <property type="match status" value="1"/>
</dbReference>
<name>A0ABV5SPD7_9MICO</name>
<dbReference type="InterPro" id="IPR003439">
    <property type="entry name" value="ABC_transporter-like_ATP-bd"/>
</dbReference>
<dbReference type="GO" id="GO:0005524">
    <property type="term" value="F:ATP binding"/>
    <property type="evidence" value="ECO:0007669"/>
    <property type="project" value="UniProtKB-KW"/>
</dbReference>
<keyword evidence="3 5" id="KW-0067">ATP-binding</keyword>
<keyword evidence="6" id="KW-1185">Reference proteome</keyword>
<dbReference type="InterPro" id="IPR027417">
    <property type="entry name" value="P-loop_NTPase"/>
</dbReference>
<protein>
    <submittedName>
        <fullName evidence="5">ABC transporter ATP-binding protein</fullName>
    </submittedName>
</protein>
<evidence type="ECO:0000313" key="5">
    <source>
        <dbReference type="EMBL" id="MFB9642199.1"/>
    </source>
</evidence>
<dbReference type="CDD" id="cd03257">
    <property type="entry name" value="ABC_NikE_OppD_transporters"/>
    <property type="match status" value="1"/>
</dbReference>
<evidence type="ECO:0000256" key="2">
    <source>
        <dbReference type="ARBA" id="ARBA00022741"/>
    </source>
</evidence>
<dbReference type="Proteomes" id="UP001589667">
    <property type="component" value="Unassembled WGS sequence"/>
</dbReference>
<evidence type="ECO:0000256" key="1">
    <source>
        <dbReference type="ARBA" id="ARBA00022448"/>
    </source>
</evidence>
<proteinExistence type="predicted"/>
<sequence>MNRTHPVERTGASGGDPIVVARGLRKVFPGPVKDDPVIAVDDVSFELYPNECLAIVGESGSGKTTVARMLVGLETVTEGELSVRGESRAKGVKHLADRRRWAREVQYVFQDPYSSLNGRQRVGEIVATSVALHAGRGATRTEARGRAREILDSVGLGERFVDKFPHQLSGGQRQRVAIARALAADPAVIVLDEAVAALDVSIQAQILNLLADIRAEREVSYLFISHDLAVVNQISDRMIVMEQGRVVDRGRTAELLADPVHPYTRSLRAAVPRPGWKPVRRERLAVQATA</sequence>
<reference evidence="5 6" key="1">
    <citation type="submission" date="2024-09" db="EMBL/GenBank/DDBJ databases">
        <authorList>
            <person name="Sun Q."/>
            <person name="Mori K."/>
        </authorList>
    </citation>
    <scope>NUCLEOTIDE SEQUENCE [LARGE SCALE GENOMIC DNA]</scope>
    <source>
        <strain evidence="5 6">JCM 14321</strain>
    </source>
</reference>
<dbReference type="RefSeq" id="WP_157423952.1">
    <property type="nucleotide sequence ID" value="NZ_BAAANI010000001.1"/>
</dbReference>
<evidence type="ECO:0000313" key="6">
    <source>
        <dbReference type="Proteomes" id="UP001589667"/>
    </source>
</evidence>
<dbReference type="SUPFAM" id="SSF52540">
    <property type="entry name" value="P-loop containing nucleoside triphosphate hydrolases"/>
    <property type="match status" value="1"/>
</dbReference>
<dbReference type="PROSITE" id="PS50893">
    <property type="entry name" value="ABC_TRANSPORTER_2"/>
    <property type="match status" value="1"/>
</dbReference>
<keyword evidence="2" id="KW-0547">Nucleotide-binding</keyword>
<evidence type="ECO:0000259" key="4">
    <source>
        <dbReference type="PROSITE" id="PS50893"/>
    </source>
</evidence>